<dbReference type="AlphaFoldDB" id="A0A254PVB0"/>
<accession>A0A254PVB0</accession>
<sequence>MKIYPIALELTVWFDFGINQYEITIDEKSSLSVKRTDDVLQARDLTAAEVGELIGAIQAVEVPVLKLTDADSEKASYSYELIIESAHFSTEFNWEDLDIAADTDGSLDSVSGLARLVEKIGKFN</sequence>
<dbReference type="OrthoDB" id="9132620at2"/>
<dbReference type="Proteomes" id="UP000198104">
    <property type="component" value="Unassembled WGS sequence"/>
</dbReference>
<gene>
    <name evidence="1" type="ORF">CBI30_10750</name>
</gene>
<evidence type="ECO:0000313" key="1">
    <source>
        <dbReference type="EMBL" id="OWS69226.1"/>
    </source>
</evidence>
<name>A0A254PVB0_9BURK</name>
<organism evidence="1 2">
    <name type="scientific">Polynucleobacter aenigmaticus</name>
    <dbReference type="NCBI Taxonomy" id="1743164"/>
    <lineage>
        <taxon>Bacteria</taxon>
        <taxon>Pseudomonadati</taxon>
        <taxon>Pseudomonadota</taxon>
        <taxon>Betaproteobacteria</taxon>
        <taxon>Burkholderiales</taxon>
        <taxon>Burkholderiaceae</taxon>
        <taxon>Polynucleobacter</taxon>
    </lineage>
</organism>
<evidence type="ECO:0000313" key="2">
    <source>
        <dbReference type="Proteomes" id="UP000198104"/>
    </source>
</evidence>
<reference evidence="1 2" key="1">
    <citation type="submission" date="2017-05" db="EMBL/GenBank/DDBJ databases">
        <title>Polynucleobacter sp. MWH-K35W1 isolated from the permanently anoxic monimolimnion of a meromictic lake.</title>
        <authorList>
            <person name="Hahn M.W."/>
        </authorList>
    </citation>
    <scope>NUCLEOTIDE SEQUENCE [LARGE SCALE GENOMIC DNA]</scope>
    <source>
        <strain evidence="1 2">MWH-K35W1</strain>
    </source>
</reference>
<dbReference type="RefSeq" id="WP_088528292.1">
    <property type="nucleotide sequence ID" value="NZ_NGUO01000024.1"/>
</dbReference>
<proteinExistence type="predicted"/>
<dbReference type="EMBL" id="NGUO01000024">
    <property type="protein sequence ID" value="OWS69226.1"/>
    <property type="molecule type" value="Genomic_DNA"/>
</dbReference>
<protein>
    <submittedName>
        <fullName evidence="1">Uncharacterized protein</fullName>
    </submittedName>
</protein>
<comment type="caution">
    <text evidence="1">The sequence shown here is derived from an EMBL/GenBank/DDBJ whole genome shotgun (WGS) entry which is preliminary data.</text>
</comment>
<keyword evidence="2" id="KW-1185">Reference proteome</keyword>